<reference evidence="1 2" key="1">
    <citation type="submission" date="2016-02" db="EMBL/GenBank/DDBJ databases">
        <authorList>
            <consortium name="Pathogen Informatics"/>
        </authorList>
    </citation>
    <scope>NUCLEOTIDE SEQUENCE [LARGE SCALE GENOMIC DNA]</scope>
    <source>
        <strain evidence="1 2">LSS31</strain>
    </source>
</reference>
<dbReference type="Proteomes" id="UP000072530">
    <property type="component" value="Unassembled WGS sequence"/>
</dbReference>
<evidence type="ECO:0000313" key="2">
    <source>
        <dbReference type="Proteomes" id="UP000072530"/>
    </source>
</evidence>
<protein>
    <submittedName>
        <fullName evidence="1">C-P lyase regulatory protein</fullName>
    </submittedName>
</protein>
<dbReference type="GO" id="GO:0016829">
    <property type="term" value="F:lyase activity"/>
    <property type="evidence" value="ECO:0007669"/>
    <property type="project" value="UniProtKB-KW"/>
</dbReference>
<sequence>MGSNLVKLVIDDLANRNSKAFQIVVEEEKLGTWKLYKKLVLKNRTG</sequence>
<organism evidence="1 2">
    <name type="scientific">Streptococcus suis</name>
    <dbReference type="NCBI Taxonomy" id="1307"/>
    <lineage>
        <taxon>Bacteria</taxon>
        <taxon>Bacillati</taxon>
        <taxon>Bacillota</taxon>
        <taxon>Bacilli</taxon>
        <taxon>Lactobacillales</taxon>
        <taxon>Streptococcaceae</taxon>
        <taxon>Streptococcus</taxon>
    </lineage>
</organism>
<proteinExistence type="predicted"/>
<accession>A0A0Z8BHE5</accession>
<dbReference type="AlphaFoldDB" id="A0A0Z8BHE5"/>
<dbReference type="EMBL" id="FIGG01000003">
    <property type="protein sequence ID" value="CYU66368.1"/>
    <property type="molecule type" value="Genomic_DNA"/>
</dbReference>
<name>A0A0Z8BHE5_STRSU</name>
<gene>
    <name evidence="1" type="ORF">ERS132393_01129</name>
</gene>
<evidence type="ECO:0000313" key="1">
    <source>
        <dbReference type="EMBL" id="CYU66368.1"/>
    </source>
</evidence>
<keyword evidence="1" id="KW-0456">Lyase</keyword>